<accession>A0A6V7ICC1</accession>
<dbReference type="Pfam" id="PF08695">
    <property type="entry name" value="Coa1"/>
    <property type="match status" value="1"/>
</dbReference>
<dbReference type="AlphaFoldDB" id="A0A6V7ICC1"/>
<name>A0A6V7ICC1_9HYME</name>
<organism evidence="2">
    <name type="scientific">Bracon brevicornis</name>
    <dbReference type="NCBI Taxonomy" id="1563983"/>
    <lineage>
        <taxon>Eukaryota</taxon>
        <taxon>Metazoa</taxon>
        <taxon>Ecdysozoa</taxon>
        <taxon>Arthropoda</taxon>
        <taxon>Hexapoda</taxon>
        <taxon>Insecta</taxon>
        <taxon>Pterygota</taxon>
        <taxon>Neoptera</taxon>
        <taxon>Endopterygota</taxon>
        <taxon>Hymenoptera</taxon>
        <taxon>Apocrita</taxon>
        <taxon>Ichneumonoidea</taxon>
        <taxon>Braconidae</taxon>
        <taxon>Braconinae</taxon>
        <taxon>Bracon</taxon>
    </lineage>
</organism>
<keyword evidence="1" id="KW-0472">Membrane</keyword>
<dbReference type="PANTHER" id="PTHR47148:SF1">
    <property type="entry name" value="CYTOCHROME C OXIDASE ASSEMBLY FACTOR 1 HOMOLOG"/>
    <property type="match status" value="1"/>
</dbReference>
<keyword evidence="1" id="KW-1133">Transmembrane helix</keyword>
<proteinExistence type="predicted"/>
<protein>
    <submittedName>
        <fullName evidence="2">Uncharacterized protein</fullName>
    </submittedName>
</protein>
<feature type="transmembrane region" description="Helical" evidence="1">
    <location>
        <begin position="12"/>
        <end position="31"/>
    </location>
</feature>
<dbReference type="GO" id="GO:0032981">
    <property type="term" value="P:mitochondrial respiratory chain complex I assembly"/>
    <property type="evidence" value="ECO:0007669"/>
    <property type="project" value="TreeGrafter"/>
</dbReference>
<dbReference type="InterPro" id="IPR014807">
    <property type="entry name" value="Coa1"/>
</dbReference>
<sequence length="145" mass="16069">MSRISTNTLGKIAVLGFVTIPVAGYGVRWLIQEKIKRSASHVEVTGIVRNHEGVKELLGEPFKIGRIEIGENSSLGQKGNKKWFTLPISGPNASGNLTYWVTITNPASNEFHVSKIEVQVEERDKNSTKRHLLIRDSENTGESTK</sequence>
<evidence type="ECO:0000256" key="1">
    <source>
        <dbReference type="SAM" id="Phobius"/>
    </source>
</evidence>
<evidence type="ECO:0000313" key="2">
    <source>
        <dbReference type="EMBL" id="CAD1537333.1"/>
    </source>
</evidence>
<dbReference type="GO" id="GO:0005743">
    <property type="term" value="C:mitochondrial inner membrane"/>
    <property type="evidence" value="ECO:0007669"/>
    <property type="project" value="TreeGrafter"/>
</dbReference>
<dbReference type="GO" id="GO:0033617">
    <property type="term" value="P:mitochondrial respiratory chain complex IV assembly"/>
    <property type="evidence" value="ECO:0007669"/>
    <property type="project" value="TreeGrafter"/>
</dbReference>
<reference evidence="2" key="1">
    <citation type="submission" date="2020-07" db="EMBL/GenBank/DDBJ databases">
        <authorList>
            <person name="Ferguson B K."/>
        </authorList>
    </citation>
    <scope>NUCLEOTIDE SEQUENCE</scope>
    <source>
        <strain evidence="2">L06</strain>
    </source>
</reference>
<keyword evidence="1" id="KW-0812">Transmembrane</keyword>
<dbReference type="PANTHER" id="PTHR47148">
    <property type="entry name" value="CYTOCHROME C OXIDASE ASSEMBLY FACTOR 1 HOMOLOG"/>
    <property type="match status" value="1"/>
</dbReference>
<dbReference type="EMBL" id="CADCXW020000003">
    <property type="protein sequence ID" value="CAD1537333.1"/>
    <property type="molecule type" value="Genomic_DNA"/>
</dbReference>
<gene>
    <name evidence="2" type="ORF">BBRV_LOCUS21465</name>
</gene>